<dbReference type="EMBL" id="VSSQ01000010">
    <property type="protein sequence ID" value="MPL59938.1"/>
    <property type="molecule type" value="Genomic_DNA"/>
</dbReference>
<dbReference type="AlphaFoldDB" id="A0A644SZ21"/>
<dbReference type="InterPro" id="IPR025420">
    <property type="entry name" value="DUF4143"/>
</dbReference>
<protein>
    <recommendedName>
        <fullName evidence="1">DUF4143 domain-containing protein</fullName>
    </recommendedName>
</protein>
<evidence type="ECO:0000313" key="2">
    <source>
        <dbReference type="EMBL" id="MPL59938.1"/>
    </source>
</evidence>
<evidence type="ECO:0000259" key="1">
    <source>
        <dbReference type="Pfam" id="PF13635"/>
    </source>
</evidence>
<reference evidence="2" key="1">
    <citation type="submission" date="2019-08" db="EMBL/GenBank/DDBJ databases">
        <authorList>
            <person name="Kucharzyk K."/>
            <person name="Murdoch R.W."/>
            <person name="Higgins S."/>
            <person name="Loffler F."/>
        </authorList>
    </citation>
    <scope>NUCLEOTIDE SEQUENCE</scope>
</reference>
<comment type="caution">
    <text evidence="2">The sequence shown here is derived from an EMBL/GenBank/DDBJ whole genome shotgun (WGS) entry which is preliminary data.</text>
</comment>
<proteinExistence type="predicted"/>
<organism evidence="2">
    <name type="scientific">bioreactor metagenome</name>
    <dbReference type="NCBI Taxonomy" id="1076179"/>
    <lineage>
        <taxon>unclassified sequences</taxon>
        <taxon>metagenomes</taxon>
        <taxon>ecological metagenomes</taxon>
    </lineage>
</organism>
<dbReference type="PANTHER" id="PTHR43566">
    <property type="entry name" value="CONSERVED PROTEIN"/>
    <property type="match status" value="1"/>
</dbReference>
<feature type="domain" description="DUF4143" evidence="1">
    <location>
        <begin position="30"/>
        <end position="189"/>
    </location>
</feature>
<accession>A0A644SZ21</accession>
<dbReference type="PANTHER" id="PTHR43566:SF2">
    <property type="entry name" value="DUF4143 DOMAIN-CONTAINING PROTEIN"/>
    <property type="match status" value="1"/>
</dbReference>
<sequence length="240" mass="27407">MLYAGFYPRIHDKNLDPSEAMSFYFSTYIERDLRQVLQVKDLGNFERFMRLLAGRNGQILNASSLAGECGISHGTARGWISVLQQSALVYLLKPYYRNLGKRLVKSPKLYFLDTGLLCWLLNIFTPAHLDTHPLRGAIFEAYVVAEFLKSLYNRGKPDTLLYFRDQKGHEVDLLSETQAETLLCEIKSSATFHPDFIAGMNYVETLLALPVKKRLVMGSPDEPYWFKDTHIFGYSNASAM</sequence>
<gene>
    <name evidence="2" type="ORF">SDC9_05494</name>
</gene>
<name>A0A644SZ21_9ZZZZ</name>
<dbReference type="Pfam" id="PF13635">
    <property type="entry name" value="DUF4143"/>
    <property type="match status" value="1"/>
</dbReference>